<dbReference type="STRING" id="34103.SAMN05421778_1209"/>
<keyword evidence="2" id="KW-1185">Reference proteome</keyword>
<gene>
    <name evidence="1" type="ORF">X805_17040</name>
</gene>
<dbReference type="eggNOG" id="ENOG50332J3">
    <property type="taxonomic scope" value="Bacteria"/>
</dbReference>
<sequence>MEGDTEKIMIESARFRDWANAQGLEICSPVINAKGGGNLLPQHMAPMMATLARSQPDHVVVLTDLEHEPDIEAVRARITNAHTSLIFVAVKALEAWFLADTTAMRAWLKQPDFEEARPEQTPAMPWDWLKEVSRQQGARGPGSNKVMFAKRFCGVHGFQIANAAAHPACPSAKAFHDALLDLSGGAVLLEN</sequence>
<dbReference type="AlphaFoldDB" id="A0A059KNM2"/>
<evidence type="ECO:0000313" key="2">
    <source>
        <dbReference type="Proteomes" id="UP000026714"/>
    </source>
</evidence>
<dbReference type="EMBL" id="AZRA01000043">
    <property type="protein sequence ID" value="KDB52718.1"/>
    <property type="molecule type" value="Genomic_DNA"/>
</dbReference>
<proteinExistence type="predicted"/>
<evidence type="ECO:0008006" key="3">
    <source>
        <dbReference type="Google" id="ProtNLM"/>
    </source>
</evidence>
<name>A0A059KNM2_9BURK</name>
<protein>
    <recommendedName>
        <fullName evidence="3">DUF4276 family protein</fullName>
    </recommendedName>
</protein>
<accession>A0A059KNM2</accession>
<comment type="caution">
    <text evidence="1">The sequence shown here is derived from an EMBL/GenBank/DDBJ whole genome shotgun (WGS) entry which is preliminary data.</text>
</comment>
<organism evidence="1 2">
    <name type="scientific">Sphaerotilus natans subsp. natans DSM 6575</name>
    <dbReference type="NCBI Taxonomy" id="1286631"/>
    <lineage>
        <taxon>Bacteria</taxon>
        <taxon>Pseudomonadati</taxon>
        <taxon>Pseudomonadota</taxon>
        <taxon>Betaproteobacteria</taxon>
        <taxon>Burkholderiales</taxon>
        <taxon>Sphaerotilaceae</taxon>
        <taxon>Sphaerotilus</taxon>
    </lineage>
</organism>
<dbReference type="Proteomes" id="UP000026714">
    <property type="component" value="Unassembled WGS sequence"/>
</dbReference>
<evidence type="ECO:0000313" key="1">
    <source>
        <dbReference type="EMBL" id="KDB52718.1"/>
    </source>
</evidence>
<reference evidence="1 2" key="1">
    <citation type="journal article" date="2014" name="FEMS Microbiol. Ecol.">
        <title>Sphaerotilus natans encrusted with nanoball-shaped Fe(III) oxide minerals formed by nitrate-reducing mixotrophic Fe(II) oxidation.</title>
        <authorList>
            <person name="Park S."/>
            <person name="Kim D.H."/>
            <person name="Lee J.H."/>
            <person name="Hur H.G."/>
        </authorList>
    </citation>
    <scope>NUCLEOTIDE SEQUENCE [LARGE SCALE GENOMIC DNA]</scope>
    <source>
        <strain evidence="1 2">DSM 6575</strain>
    </source>
</reference>